<dbReference type="AlphaFoldDB" id="A0AAV1UJZ6"/>
<feature type="compositionally biased region" description="Basic and acidic residues" evidence="1">
    <location>
        <begin position="1"/>
        <end position="11"/>
    </location>
</feature>
<protein>
    <submittedName>
        <fullName evidence="2">Uncharacterized protein</fullName>
    </submittedName>
</protein>
<organism evidence="2 3">
    <name type="scientific">Peronospora matthiolae</name>
    <dbReference type="NCBI Taxonomy" id="2874970"/>
    <lineage>
        <taxon>Eukaryota</taxon>
        <taxon>Sar</taxon>
        <taxon>Stramenopiles</taxon>
        <taxon>Oomycota</taxon>
        <taxon>Peronosporomycetes</taxon>
        <taxon>Peronosporales</taxon>
        <taxon>Peronosporaceae</taxon>
        <taxon>Peronospora</taxon>
    </lineage>
</organism>
<feature type="region of interest" description="Disordered" evidence="1">
    <location>
        <begin position="1"/>
        <end position="31"/>
    </location>
</feature>
<accession>A0AAV1UJZ6</accession>
<dbReference type="Proteomes" id="UP001162060">
    <property type="component" value="Unassembled WGS sequence"/>
</dbReference>
<reference evidence="2" key="1">
    <citation type="submission" date="2024-01" db="EMBL/GenBank/DDBJ databases">
        <authorList>
            <person name="Webb A."/>
        </authorList>
    </citation>
    <scope>NUCLEOTIDE SEQUENCE</scope>
    <source>
        <strain evidence="2">Pm1</strain>
    </source>
</reference>
<comment type="caution">
    <text evidence="2">The sequence shown here is derived from an EMBL/GenBank/DDBJ whole genome shotgun (WGS) entry which is preliminary data.</text>
</comment>
<evidence type="ECO:0000313" key="3">
    <source>
        <dbReference type="Proteomes" id="UP001162060"/>
    </source>
</evidence>
<dbReference type="EMBL" id="CAKLBY020000210">
    <property type="protein sequence ID" value="CAK7934452.1"/>
    <property type="molecule type" value="Genomic_DNA"/>
</dbReference>
<proteinExistence type="predicted"/>
<evidence type="ECO:0000313" key="2">
    <source>
        <dbReference type="EMBL" id="CAK7934452.1"/>
    </source>
</evidence>
<gene>
    <name evidence="2" type="ORF">PM001_LOCUS19602</name>
</gene>
<name>A0AAV1UJZ6_9STRA</name>
<evidence type="ECO:0000256" key="1">
    <source>
        <dbReference type="SAM" id="MobiDB-lite"/>
    </source>
</evidence>
<sequence length="84" mass="9656">MREQGRREARPHVFVRTPKQKPQQPMSHRLLKRPSLCHVVMQALVMKTLMSSQSMSSVSHTLLIQKTDPYHGDRIQAACQARHG</sequence>